<evidence type="ECO:0000313" key="1">
    <source>
        <dbReference type="EMBL" id="KNC50987.1"/>
    </source>
</evidence>
<keyword evidence="2" id="KW-1185">Reference proteome</keyword>
<dbReference type="EMBL" id="GL349464">
    <property type="protein sequence ID" value="KNC50987.1"/>
    <property type="molecule type" value="Genomic_DNA"/>
</dbReference>
<name>A0A0L0DF64_THETB</name>
<dbReference type="RefSeq" id="XP_013756457.1">
    <property type="nucleotide sequence ID" value="XM_013901003.1"/>
</dbReference>
<protein>
    <submittedName>
        <fullName evidence="1">Uncharacterized protein</fullName>
    </submittedName>
</protein>
<sequence length="71" mass="8217">MTFWTAERLQFLRVAQWAVPVMVLAGVPLYNRYLGGPEKRAAWEEYKERQRVFAEEAQKRIASGEGKSEGE</sequence>
<organism evidence="1 2">
    <name type="scientific">Thecamonas trahens ATCC 50062</name>
    <dbReference type="NCBI Taxonomy" id="461836"/>
    <lineage>
        <taxon>Eukaryota</taxon>
        <taxon>Apusozoa</taxon>
        <taxon>Apusomonadida</taxon>
        <taxon>Apusomonadidae</taxon>
        <taxon>Thecamonas</taxon>
    </lineage>
</organism>
<dbReference type="GeneID" id="25566007"/>
<proteinExistence type="predicted"/>
<gene>
    <name evidence="1" type="ORF">AMSG_06957</name>
</gene>
<dbReference type="AlphaFoldDB" id="A0A0L0DF64"/>
<reference evidence="1 2" key="1">
    <citation type="submission" date="2010-05" db="EMBL/GenBank/DDBJ databases">
        <title>The Genome Sequence of Thecamonas trahens ATCC 50062.</title>
        <authorList>
            <consortium name="The Broad Institute Genome Sequencing Platform"/>
            <person name="Russ C."/>
            <person name="Cuomo C."/>
            <person name="Shea T."/>
            <person name="Young S.K."/>
            <person name="Zeng Q."/>
            <person name="Koehrsen M."/>
            <person name="Haas B."/>
            <person name="Borodovsky M."/>
            <person name="Guigo R."/>
            <person name="Alvarado L."/>
            <person name="Berlin A."/>
            <person name="Bochicchio J."/>
            <person name="Borenstein D."/>
            <person name="Chapman S."/>
            <person name="Chen Z."/>
            <person name="Freedman E."/>
            <person name="Gellesch M."/>
            <person name="Goldberg J."/>
            <person name="Griggs A."/>
            <person name="Gujja S."/>
            <person name="Heilman E."/>
            <person name="Heiman D."/>
            <person name="Hepburn T."/>
            <person name="Howarth C."/>
            <person name="Jen D."/>
            <person name="Larson L."/>
            <person name="Mehta T."/>
            <person name="Park D."/>
            <person name="Pearson M."/>
            <person name="Roberts A."/>
            <person name="Saif S."/>
            <person name="Shenoy N."/>
            <person name="Sisk P."/>
            <person name="Stolte C."/>
            <person name="Sykes S."/>
            <person name="Thomson T."/>
            <person name="Walk T."/>
            <person name="White J."/>
            <person name="Yandava C."/>
            <person name="Burger G."/>
            <person name="Gray M.W."/>
            <person name="Holland P.W.H."/>
            <person name="King N."/>
            <person name="Lang F.B.F."/>
            <person name="Roger A.J."/>
            <person name="Ruiz-Trillo I."/>
            <person name="Lander E."/>
            <person name="Nusbaum C."/>
        </authorList>
    </citation>
    <scope>NUCLEOTIDE SEQUENCE [LARGE SCALE GENOMIC DNA]</scope>
    <source>
        <strain evidence="1 2">ATCC 50062</strain>
    </source>
</reference>
<dbReference type="Proteomes" id="UP000054408">
    <property type="component" value="Unassembled WGS sequence"/>
</dbReference>
<evidence type="ECO:0000313" key="2">
    <source>
        <dbReference type="Proteomes" id="UP000054408"/>
    </source>
</evidence>
<accession>A0A0L0DF64</accession>